<dbReference type="PANTHER" id="PTHR45760">
    <property type="entry name" value="FI19922P1-RELATED"/>
    <property type="match status" value="1"/>
</dbReference>
<evidence type="ECO:0000256" key="1">
    <source>
        <dbReference type="ARBA" id="ARBA00004448"/>
    </source>
</evidence>
<dbReference type="Pfam" id="PF00153">
    <property type="entry name" value="Mito_carr"/>
    <property type="match status" value="2"/>
</dbReference>
<reference evidence="13 14" key="1">
    <citation type="submission" date="2019-12" db="EMBL/GenBank/DDBJ databases">
        <authorList>
            <person name="Alioto T."/>
            <person name="Alioto T."/>
            <person name="Gomez Garrido J."/>
        </authorList>
    </citation>
    <scope>NUCLEOTIDE SEQUENCE [LARGE SCALE GENOMIC DNA]</scope>
</reference>
<keyword evidence="8" id="KW-0496">Mitochondrion</keyword>
<dbReference type="EMBL" id="CACTIH010000837">
    <property type="protein sequence ID" value="CAA2962265.1"/>
    <property type="molecule type" value="Genomic_DNA"/>
</dbReference>
<dbReference type="InterPro" id="IPR023395">
    <property type="entry name" value="MCP_dom_sf"/>
</dbReference>
<protein>
    <submittedName>
        <fullName evidence="13">Mitochondrial carrier MTM1</fullName>
    </submittedName>
</protein>
<evidence type="ECO:0000256" key="12">
    <source>
        <dbReference type="SAM" id="MobiDB-lite"/>
    </source>
</evidence>
<dbReference type="Proteomes" id="UP000594638">
    <property type="component" value="Unassembled WGS sequence"/>
</dbReference>
<dbReference type="AlphaFoldDB" id="A0A8S0Q5H5"/>
<keyword evidence="5" id="KW-0677">Repeat</keyword>
<dbReference type="SUPFAM" id="SSF103506">
    <property type="entry name" value="Mitochondrial carrier"/>
    <property type="match status" value="1"/>
</dbReference>
<feature type="repeat" description="Solcar" evidence="10">
    <location>
        <begin position="95"/>
        <end position="223"/>
    </location>
</feature>
<keyword evidence="3 11" id="KW-0813">Transport</keyword>
<accession>A0A8S0Q5H5</accession>
<evidence type="ECO:0000256" key="10">
    <source>
        <dbReference type="PROSITE-ProRule" id="PRU00282"/>
    </source>
</evidence>
<feature type="region of interest" description="Disordered" evidence="12">
    <location>
        <begin position="74"/>
        <end position="94"/>
    </location>
</feature>
<dbReference type="PROSITE" id="PS50920">
    <property type="entry name" value="SOLCAR"/>
    <property type="match status" value="1"/>
</dbReference>
<keyword evidence="14" id="KW-1185">Reference proteome</keyword>
<keyword evidence="9 10" id="KW-0472">Membrane</keyword>
<evidence type="ECO:0000256" key="7">
    <source>
        <dbReference type="ARBA" id="ARBA00022989"/>
    </source>
</evidence>
<evidence type="ECO:0000256" key="11">
    <source>
        <dbReference type="RuleBase" id="RU000488"/>
    </source>
</evidence>
<dbReference type="OrthoDB" id="1747031at2759"/>
<evidence type="ECO:0000256" key="5">
    <source>
        <dbReference type="ARBA" id="ARBA00022737"/>
    </source>
</evidence>
<evidence type="ECO:0000256" key="2">
    <source>
        <dbReference type="ARBA" id="ARBA00006375"/>
    </source>
</evidence>
<evidence type="ECO:0000313" key="14">
    <source>
        <dbReference type="Proteomes" id="UP000594638"/>
    </source>
</evidence>
<comment type="similarity">
    <text evidence="2 11">Belongs to the mitochondrial carrier (TC 2.A.29) family.</text>
</comment>
<sequence length="230" mass="25163">MNKEIPIIINPSNSSISSSFLFCRKTHTKFTIFTPIFENLMVGSTRQGLASWIGAVTATRKAELEQNVNNLVKEESAGRKQHKEMSKSQTSDENLGFGERSFSAAGAAFLSAIIVNPLDVVKTRLQAQAAGVPYDGLCQTACFDTNAMLPDMKYDSLLNHAVVGKQPRCSPDCSRYKGTLDVLYKVVSQEGFTKLWRGTNASLALAIPSVSFPFGSQPDSRVLHHGKMIQ</sequence>
<comment type="subcellular location">
    <subcellularLocation>
        <location evidence="1">Mitochondrion inner membrane</location>
        <topology evidence="1">Multi-pass membrane protein</topology>
    </subcellularLocation>
</comment>
<evidence type="ECO:0000256" key="9">
    <source>
        <dbReference type="ARBA" id="ARBA00023136"/>
    </source>
</evidence>
<evidence type="ECO:0000256" key="3">
    <source>
        <dbReference type="ARBA" id="ARBA00022448"/>
    </source>
</evidence>
<dbReference type="InterPro" id="IPR018108">
    <property type="entry name" value="MCP_transmembrane"/>
</dbReference>
<evidence type="ECO:0000313" key="13">
    <source>
        <dbReference type="EMBL" id="CAA2962265.1"/>
    </source>
</evidence>
<evidence type="ECO:0000256" key="4">
    <source>
        <dbReference type="ARBA" id="ARBA00022692"/>
    </source>
</evidence>
<keyword evidence="6" id="KW-0999">Mitochondrion inner membrane</keyword>
<organism evidence="13 14">
    <name type="scientific">Olea europaea subsp. europaea</name>
    <dbReference type="NCBI Taxonomy" id="158383"/>
    <lineage>
        <taxon>Eukaryota</taxon>
        <taxon>Viridiplantae</taxon>
        <taxon>Streptophyta</taxon>
        <taxon>Embryophyta</taxon>
        <taxon>Tracheophyta</taxon>
        <taxon>Spermatophyta</taxon>
        <taxon>Magnoliopsida</taxon>
        <taxon>eudicotyledons</taxon>
        <taxon>Gunneridae</taxon>
        <taxon>Pentapetalae</taxon>
        <taxon>asterids</taxon>
        <taxon>lamiids</taxon>
        <taxon>Lamiales</taxon>
        <taxon>Oleaceae</taxon>
        <taxon>Oleeae</taxon>
        <taxon>Olea</taxon>
    </lineage>
</organism>
<proteinExistence type="inferred from homology"/>
<dbReference type="GO" id="GO:0005743">
    <property type="term" value="C:mitochondrial inner membrane"/>
    <property type="evidence" value="ECO:0007669"/>
    <property type="project" value="UniProtKB-SubCell"/>
</dbReference>
<dbReference type="InterPro" id="IPR045315">
    <property type="entry name" value="Mtm1-like"/>
</dbReference>
<name>A0A8S0Q5H5_OLEEU</name>
<feature type="compositionally biased region" description="Basic and acidic residues" evidence="12">
    <location>
        <begin position="74"/>
        <end position="86"/>
    </location>
</feature>
<dbReference type="Gramene" id="OE9A094877T1">
    <property type="protein sequence ID" value="OE9A094877C1"/>
    <property type="gene ID" value="OE9A094877"/>
</dbReference>
<keyword evidence="4 10" id="KW-0812">Transmembrane</keyword>
<dbReference type="PANTHER" id="PTHR45760:SF6">
    <property type="entry name" value="MITOCHONDRIAL SUBSTRATE CARRIER FAMILY PROTEIN"/>
    <property type="match status" value="1"/>
</dbReference>
<gene>
    <name evidence="13" type="ORF">OLEA9_A094877</name>
</gene>
<dbReference type="Gene3D" id="1.50.40.10">
    <property type="entry name" value="Mitochondrial carrier domain"/>
    <property type="match status" value="1"/>
</dbReference>
<evidence type="ECO:0000256" key="6">
    <source>
        <dbReference type="ARBA" id="ARBA00022792"/>
    </source>
</evidence>
<comment type="caution">
    <text evidence="13">The sequence shown here is derived from an EMBL/GenBank/DDBJ whole genome shotgun (WGS) entry which is preliminary data.</text>
</comment>
<keyword evidence="7" id="KW-1133">Transmembrane helix</keyword>
<evidence type="ECO:0000256" key="8">
    <source>
        <dbReference type="ARBA" id="ARBA00023128"/>
    </source>
</evidence>
<dbReference type="GO" id="GO:1990542">
    <property type="term" value="P:mitochondrial transmembrane transport"/>
    <property type="evidence" value="ECO:0007669"/>
    <property type="project" value="InterPro"/>
</dbReference>